<dbReference type="EMBL" id="FOOC01000011">
    <property type="protein sequence ID" value="SFF59475.1"/>
    <property type="molecule type" value="Genomic_DNA"/>
</dbReference>
<comment type="subcellular location">
    <subcellularLocation>
        <location evidence="6">Cell membrane</location>
        <topology evidence="6">Multi-pass membrane protein</topology>
    </subcellularLocation>
    <subcellularLocation>
        <location evidence="1">Membrane</location>
    </subcellularLocation>
</comment>
<protein>
    <recommendedName>
        <fullName evidence="6">SURF1-like protein</fullName>
    </recommendedName>
</protein>
<evidence type="ECO:0000256" key="6">
    <source>
        <dbReference type="RuleBase" id="RU363076"/>
    </source>
</evidence>
<evidence type="ECO:0000256" key="5">
    <source>
        <dbReference type="ARBA" id="ARBA00023136"/>
    </source>
</evidence>
<sequence length="226" mass="24939">MILVLVLGGTMVGLGIWQIQRGFEKAELLARYRAADSQTPRELTAGGWAEAGVIERALARGHFDADRQLLLDNQSHDHIPGYRVWTPLILVHGGIVVVDRGWIPAGGDRSQLPALPVPQGEVTVKGYWRAPPEPGLRVQTDNCAGGPWPRIVQYPTVDDLRCIYGESTASGILLMDADLPGGFVRDWTGTPELSPNKHYAYAAQWFAFTLVLLVIFVKFSFRPRPT</sequence>
<accession>A0A1I2JXA4</accession>
<evidence type="ECO:0000256" key="4">
    <source>
        <dbReference type="ARBA" id="ARBA00022989"/>
    </source>
</evidence>
<dbReference type="Proteomes" id="UP000199771">
    <property type="component" value="Unassembled WGS sequence"/>
</dbReference>
<dbReference type="PROSITE" id="PS50895">
    <property type="entry name" value="SURF1"/>
    <property type="match status" value="1"/>
</dbReference>
<dbReference type="AlphaFoldDB" id="A0A1I2JXA4"/>
<keyword evidence="3 6" id="KW-0812">Transmembrane</keyword>
<proteinExistence type="inferred from homology"/>
<dbReference type="STRING" id="1076937.SAMN04488120_11119"/>
<evidence type="ECO:0000313" key="7">
    <source>
        <dbReference type="EMBL" id="SFF59475.1"/>
    </source>
</evidence>
<comment type="similarity">
    <text evidence="2 6">Belongs to the SURF1 family.</text>
</comment>
<evidence type="ECO:0000313" key="8">
    <source>
        <dbReference type="Proteomes" id="UP000199771"/>
    </source>
</evidence>
<dbReference type="GO" id="GO:0005886">
    <property type="term" value="C:plasma membrane"/>
    <property type="evidence" value="ECO:0007669"/>
    <property type="project" value="UniProtKB-SubCell"/>
</dbReference>
<keyword evidence="8" id="KW-1185">Reference proteome</keyword>
<reference evidence="7 8" key="1">
    <citation type="submission" date="2016-10" db="EMBL/GenBank/DDBJ databases">
        <authorList>
            <person name="de Groot N.N."/>
        </authorList>
    </citation>
    <scope>NUCLEOTIDE SEQUENCE [LARGE SCALE GENOMIC DNA]</scope>
    <source>
        <strain evidence="7 8">DSM 23609</strain>
    </source>
</reference>
<evidence type="ECO:0000256" key="3">
    <source>
        <dbReference type="ARBA" id="ARBA00022692"/>
    </source>
</evidence>
<dbReference type="PANTHER" id="PTHR23427">
    <property type="entry name" value="SURFEIT LOCUS PROTEIN"/>
    <property type="match status" value="1"/>
</dbReference>
<name>A0A1I2JXA4_9GAMM</name>
<organism evidence="7 8">
    <name type="scientific">Fontimonas thermophila</name>
    <dbReference type="NCBI Taxonomy" id="1076937"/>
    <lineage>
        <taxon>Bacteria</taxon>
        <taxon>Pseudomonadati</taxon>
        <taxon>Pseudomonadota</taxon>
        <taxon>Gammaproteobacteria</taxon>
        <taxon>Nevskiales</taxon>
        <taxon>Nevskiaceae</taxon>
        <taxon>Fontimonas</taxon>
    </lineage>
</organism>
<dbReference type="InterPro" id="IPR045214">
    <property type="entry name" value="Surf1/Surf4"/>
</dbReference>
<keyword evidence="6" id="KW-1003">Cell membrane</keyword>
<keyword evidence="5 6" id="KW-0472">Membrane</keyword>
<dbReference type="CDD" id="cd06662">
    <property type="entry name" value="SURF1"/>
    <property type="match status" value="1"/>
</dbReference>
<comment type="caution">
    <text evidence="6">Lacks conserved residue(s) required for the propagation of feature annotation.</text>
</comment>
<keyword evidence="4 6" id="KW-1133">Transmembrane helix</keyword>
<gene>
    <name evidence="7" type="ORF">SAMN04488120_11119</name>
</gene>
<feature type="transmembrane region" description="Helical" evidence="6">
    <location>
        <begin position="199"/>
        <end position="221"/>
    </location>
</feature>
<dbReference type="PANTHER" id="PTHR23427:SF2">
    <property type="entry name" value="SURFEIT LOCUS PROTEIN 1"/>
    <property type="match status" value="1"/>
</dbReference>
<evidence type="ECO:0000256" key="2">
    <source>
        <dbReference type="ARBA" id="ARBA00007165"/>
    </source>
</evidence>
<evidence type="ECO:0000256" key="1">
    <source>
        <dbReference type="ARBA" id="ARBA00004370"/>
    </source>
</evidence>
<dbReference type="InterPro" id="IPR002994">
    <property type="entry name" value="Surf1/Shy1"/>
</dbReference>
<dbReference type="Pfam" id="PF02104">
    <property type="entry name" value="SURF1"/>
    <property type="match status" value="1"/>
</dbReference>